<proteinExistence type="predicted"/>
<protein>
    <submittedName>
        <fullName evidence="1">Uncharacterized protein</fullName>
    </submittedName>
</protein>
<dbReference type="EMBL" id="CP065217">
    <property type="protein sequence ID" value="QPL52370.1"/>
    <property type="molecule type" value="Genomic_DNA"/>
</dbReference>
<sequence>MQSDLANSLELAFELSESHLGLTSKEVSLLRDEIGELRLQIDFMATFHKQIFEYKEVTYISGFLNCEGANRISYLYFCNVIDLLTAYIDYLVINPDQDKWLEAMNKYTDSRRKLSNTFFTRPISL</sequence>
<dbReference type="RefSeq" id="WP_337970662.1">
    <property type="nucleotide sequence ID" value="NZ_CP065217.1"/>
</dbReference>
<organism evidence="1 2">
    <name type="scientific">Vibrio navarrensis</name>
    <dbReference type="NCBI Taxonomy" id="29495"/>
    <lineage>
        <taxon>Bacteria</taxon>
        <taxon>Pseudomonadati</taxon>
        <taxon>Pseudomonadota</taxon>
        <taxon>Gammaproteobacteria</taxon>
        <taxon>Vibrionales</taxon>
        <taxon>Vibrionaceae</taxon>
        <taxon>Vibrio</taxon>
    </lineage>
</organism>
<reference evidence="1 2" key="1">
    <citation type="submission" date="2020-11" db="EMBL/GenBank/DDBJ databases">
        <title>Complete and Circularized Genome Assembly of a human isolate of Vibrio navarrensis biotype pommerensis with MiSeq and MinION Sequence Data.</title>
        <authorList>
            <person name="Schwartz K."/>
            <person name="Borowiak M."/>
            <person name="Deneke C."/>
            <person name="Balau V."/>
            <person name="Metelmann C."/>
            <person name="Strauch E."/>
        </authorList>
    </citation>
    <scope>NUCLEOTIDE SEQUENCE [LARGE SCALE GENOMIC DNA]</scope>
    <source>
        <strain evidence="1 2">20-VB00237</strain>
    </source>
</reference>
<dbReference type="Proteomes" id="UP000594435">
    <property type="component" value="Chromosome 1"/>
</dbReference>
<evidence type="ECO:0000313" key="2">
    <source>
        <dbReference type="Proteomes" id="UP000594435"/>
    </source>
</evidence>
<evidence type="ECO:0000313" key="1">
    <source>
        <dbReference type="EMBL" id="QPL52370.1"/>
    </source>
</evidence>
<accession>A0AAJ4I936</accession>
<name>A0AAJ4I936_9VIBR</name>
<gene>
    <name evidence="1" type="ORF">I3X05_10045</name>
</gene>
<dbReference type="AlphaFoldDB" id="A0AAJ4I936"/>